<name>A0ABV3Y2J2_9ACTN</name>
<organism evidence="4 5">
    <name type="scientific">Ferrimicrobium acidiphilum</name>
    <dbReference type="NCBI Taxonomy" id="121039"/>
    <lineage>
        <taxon>Bacteria</taxon>
        <taxon>Bacillati</taxon>
        <taxon>Actinomycetota</taxon>
        <taxon>Acidimicrobiia</taxon>
        <taxon>Acidimicrobiales</taxon>
        <taxon>Acidimicrobiaceae</taxon>
        <taxon>Ferrimicrobium</taxon>
    </lineage>
</organism>
<dbReference type="PROSITE" id="PS01031">
    <property type="entry name" value="SHSP"/>
    <property type="match status" value="1"/>
</dbReference>
<dbReference type="InterPro" id="IPR031107">
    <property type="entry name" value="Small_HSP"/>
</dbReference>
<evidence type="ECO:0000256" key="2">
    <source>
        <dbReference type="RuleBase" id="RU003616"/>
    </source>
</evidence>
<dbReference type="Gene3D" id="2.60.40.790">
    <property type="match status" value="1"/>
</dbReference>
<proteinExistence type="inferred from homology"/>
<dbReference type="InterPro" id="IPR008978">
    <property type="entry name" value="HSP20-like_chaperone"/>
</dbReference>
<dbReference type="EMBL" id="JBFSHR010000025">
    <property type="protein sequence ID" value="MEX6429781.1"/>
    <property type="molecule type" value="Genomic_DNA"/>
</dbReference>
<protein>
    <submittedName>
        <fullName evidence="4">Hsp20/alpha crystallin family protein</fullName>
    </submittedName>
</protein>
<comment type="caution">
    <text evidence="4">The sequence shown here is derived from an EMBL/GenBank/DDBJ whole genome shotgun (WGS) entry which is preliminary data.</text>
</comment>
<evidence type="ECO:0000259" key="3">
    <source>
        <dbReference type="PROSITE" id="PS01031"/>
    </source>
</evidence>
<dbReference type="PANTHER" id="PTHR11527">
    <property type="entry name" value="HEAT-SHOCK PROTEIN 20 FAMILY MEMBER"/>
    <property type="match status" value="1"/>
</dbReference>
<dbReference type="CDD" id="cd06464">
    <property type="entry name" value="ACD_sHsps-like"/>
    <property type="match status" value="1"/>
</dbReference>
<dbReference type="Pfam" id="PF00011">
    <property type="entry name" value="HSP20"/>
    <property type="match status" value="1"/>
</dbReference>
<evidence type="ECO:0000256" key="1">
    <source>
        <dbReference type="PROSITE-ProRule" id="PRU00285"/>
    </source>
</evidence>
<evidence type="ECO:0000313" key="5">
    <source>
        <dbReference type="Proteomes" id="UP001560267"/>
    </source>
</evidence>
<dbReference type="SUPFAM" id="SSF49764">
    <property type="entry name" value="HSP20-like chaperones"/>
    <property type="match status" value="1"/>
</dbReference>
<dbReference type="Proteomes" id="UP001560267">
    <property type="component" value="Unassembled WGS sequence"/>
</dbReference>
<dbReference type="InterPro" id="IPR002068">
    <property type="entry name" value="A-crystallin/Hsp20_dom"/>
</dbReference>
<accession>A0ABV3Y2J2</accession>
<comment type="similarity">
    <text evidence="1 2">Belongs to the small heat shock protein (HSP20) family.</text>
</comment>
<sequence>MMVMRIDPYREFDRMFQSLVQRDTRSTMPVDAYRVNDSYVVQFDLPGINPEGLEVTVERNVLTVRARREVEHNDQEQMVVVERFSGTLERSIYLGSDLDAQGVVADYVDGVLTVTIPVHEAAKPRRIAVNHQPAKTAIAS</sequence>
<feature type="domain" description="SHSP" evidence="3">
    <location>
        <begin position="21"/>
        <end position="132"/>
    </location>
</feature>
<keyword evidence="5" id="KW-1185">Reference proteome</keyword>
<reference evidence="4 5" key="1">
    <citation type="submission" date="2024-07" db="EMBL/GenBank/DDBJ databases">
        <title>Draft Genome Sequence of Ferrimicrobium acidiphilum Strain YE2023, Isolated from a Pulp of Bioleach Reactor.</title>
        <authorList>
            <person name="Elkina Y.A."/>
            <person name="Bulaeva A.G."/>
            <person name="Beletsky A.V."/>
            <person name="Mardanov A.V."/>
        </authorList>
    </citation>
    <scope>NUCLEOTIDE SEQUENCE [LARGE SCALE GENOMIC DNA]</scope>
    <source>
        <strain evidence="4 5">YE2023</strain>
    </source>
</reference>
<gene>
    <name evidence="4" type="ORF">AB6A68_08010</name>
</gene>
<evidence type="ECO:0000313" key="4">
    <source>
        <dbReference type="EMBL" id="MEX6429781.1"/>
    </source>
</evidence>